<accession>A0A1C3EC64</accession>
<dbReference type="InterPro" id="IPR001763">
    <property type="entry name" value="Rhodanese-like_dom"/>
</dbReference>
<evidence type="ECO:0000259" key="1">
    <source>
        <dbReference type="PROSITE" id="PS50206"/>
    </source>
</evidence>
<keyword evidence="3" id="KW-1185">Reference proteome</keyword>
<dbReference type="PANTHER" id="PTHR43031">
    <property type="entry name" value="FAD-DEPENDENT OXIDOREDUCTASE"/>
    <property type="match status" value="1"/>
</dbReference>
<dbReference type="RefSeq" id="WP_068904962.1">
    <property type="nucleotide sequence ID" value="NZ_JBHUIF010000009.1"/>
</dbReference>
<dbReference type="SMART" id="SM00450">
    <property type="entry name" value="RHOD"/>
    <property type="match status" value="1"/>
</dbReference>
<dbReference type="AlphaFoldDB" id="A0A1C3EC64"/>
<dbReference type="InterPro" id="IPR036873">
    <property type="entry name" value="Rhodanese-like_dom_sf"/>
</dbReference>
<dbReference type="STRING" id="1080227.A8L45_19140"/>
<feature type="domain" description="Rhodanese" evidence="1">
    <location>
        <begin position="27"/>
        <end position="124"/>
    </location>
</feature>
<reference evidence="2 3" key="1">
    <citation type="submission" date="2016-05" db="EMBL/GenBank/DDBJ databases">
        <title>Genomic Taxonomy of the Vibrionaceae.</title>
        <authorList>
            <person name="Gomez-Gil B."/>
            <person name="Enciso-Ibarra J."/>
        </authorList>
    </citation>
    <scope>NUCLEOTIDE SEQUENCE [LARGE SCALE GENOMIC DNA]</scope>
    <source>
        <strain evidence="2 3">CAIM 1920</strain>
    </source>
</reference>
<dbReference type="PANTHER" id="PTHR43031:SF18">
    <property type="entry name" value="RHODANESE-RELATED SULFURTRANSFERASES"/>
    <property type="match status" value="1"/>
</dbReference>
<gene>
    <name evidence="2" type="ORF">A8L45_19140</name>
</gene>
<evidence type="ECO:0000313" key="3">
    <source>
        <dbReference type="Proteomes" id="UP000094936"/>
    </source>
</evidence>
<sequence>MLLTSNEIVEKAKVRIKEVDAQDFLLNMDKYVVIDVREKNELDDGYIDGSVHIPRGTLEMNILKLLSDTLKVTNIEHQPIMLYCRTGARSALSADALQGMGFKEVYSLAGGFKKWQELDYPTVSKK</sequence>
<dbReference type="PROSITE" id="PS50206">
    <property type="entry name" value="RHODANESE_3"/>
    <property type="match status" value="1"/>
</dbReference>
<name>A0A1C3EC64_9GAMM</name>
<proteinExistence type="predicted"/>
<evidence type="ECO:0000313" key="2">
    <source>
        <dbReference type="EMBL" id="ODA30832.1"/>
    </source>
</evidence>
<protein>
    <recommendedName>
        <fullName evidence="1">Rhodanese domain-containing protein</fullName>
    </recommendedName>
</protein>
<comment type="caution">
    <text evidence="2">The sequence shown here is derived from an EMBL/GenBank/DDBJ whole genome shotgun (WGS) entry which is preliminary data.</text>
</comment>
<dbReference type="Gene3D" id="3.40.250.10">
    <property type="entry name" value="Rhodanese-like domain"/>
    <property type="match status" value="1"/>
</dbReference>
<dbReference type="InterPro" id="IPR050229">
    <property type="entry name" value="GlpE_sulfurtransferase"/>
</dbReference>
<dbReference type="EMBL" id="LYBM01000046">
    <property type="protein sequence ID" value="ODA30832.1"/>
    <property type="molecule type" value="Genomic_DNA"/>
</dbReference>
<dbReference type="Pfam" id="PF00581">
    <property type="entry name" value="Rhodanese"/>
    <property type="match status" value="1"/>
</dbReference>
<dbReference type="OrthoDB" id="9814704at2"/>
<organism evidence="2 3">
    <name type="scientific">Veronia pacifica</name>
    <dbReference type="NCBI Taxonomy" id="1080227"/>
    <lineage>
        <taxon>Bacteria</taxon>
        <taxon>Pseudomonadati</taxon>
        <taxon>Pseudomonadota</taxon>
        <taxon>Gammaproteobacteria</taxon>
        <taxon>Vibrionales</taxon>
        <taxon>Vibrionaceae</taxon>
        <taxon>Veronia</taxon>
    </lineage>
</organism>
<dbReference type="SUPFAM" id="SSF52821">
    <property type="entry name" value="Rhodanese/Cell cycle control phosphatase"/>
    <property type="match status" value="1"/>
</dbReference>
<dbReference type="CDD" id="cd00158">
    <property type="entry name" value="RHOD"/>
    <property type="match status" value="1"/>
</dbReference>
<dbReference type="Proteomes" id="UP000094936">
    <property type="component" value="Unassembled WGS sequence"/>
</dbReference>